<evidence type="ECO:0000259" key="12">
    <source>
        <dbReference type="Pfam" id="PF13439"/>
    </source>
</evidence>
<dbReference type="InterPro" id="IPR028098">
    <property type="entry name" value="Glyco_trans_4-like_N"/>
</dbReference>
<evidence type="ECO:0000256" key="10">
    <source>
        <dbReference type="RuleBase" id="RU367136"/>
    </source>
</evidence>
<keyword evidence="7" id="KW-0472">Membrane</keyword>
<evidence type="ECO:0000259" key="11">
    <source>
        <dbReference type="Pfam" id="PF00534"/>
    </source>
</evidence>
<dbReference type="InterPro" id="IPR027054">
    <property type="entry name" value="ALG2"/>
</dbReference>
<dbReference type="InterPro" id="IPR001296">
    <property type="entry name" value="Glyco_trans_1"/>
</dbReference>
<dbReference type="CDD" id="cd03805">
    <property type="entry name" value="GT4_ALG2-like"/>
    <property type="match status" value="1"/>
</dbReference>
<dbReference type="PANTHER" id="PTHR45918:SF1">
    <property type="entry name" value="ALPHA-1,3_1,6-MANNOSYLTRANSFERASE ALG2"/>
    <property type="match status" value="1"/>
</dbReference>
<keyword evidence="3 10" id="KW-0808">Transferase</keyword>
<keyword evidence="2 10" id="KW-0328">Glycosyltransferase</keyword>
<gene>
    <name evidence="13" type="ORF">EVEC_LOCUS11227</name>
</gene>
<comment type="catalytic activity">
    <reaction evidence="9 10">
        <text>an alpha-D-Man-(1-&gt;3)-beta-D-Man-(1-&gt;4)-beta-D-GlcNAc-(1-&gt;4)-alpha-D-GlcNAc-diphospho-di-trans,poly-cis-dolichol + GDP-alpha-D-mannose = an alpha-D-Man-(1-&gt;3)-[alpha-D-Man-(1-&gt;6)]-beta-D-Man-(1-&gt;4)-beta-D-GlcNAc-(1-&gt;4)-alpha-D-GlcNAc-diphospho-di-trans,poly-cis-dolichol + GDP + H(+)</text>
        <dbReference type="Rhea" id="RHEA:29519"/>
        <dbReference type="Rhea" id="RHEA-COMP:19513"/>
        <dbReference type="Rhea" id="RHEA-COMP:19515"/>
        <dbReference type="ChEBI" id="CHEBI:15378"/>
        <dbReference type="ChEBI" id="CHEBI:57527"/>
        <dbReference type="ChEBI" id="CHEBI:58189"/>
        <dbReference type="ChEBI" id="CHEBI:132510"/>
        <dbReference type="ChEBI" id="CHEBI:132511"/>
        <dbReference type="EC" id="2.4.1.257"/>
    </reaction>
    <physiologicalReaction direction="left-to-right" evidence="9 10">
        <dbReference type="Rhea" id="RHEA:29520"/>
    </physiologicalReaction>
</comment>
<comment type="subcellular location">
    <subcellularLocation>
        <location evidence="10">Endoplasmic reticulum membrane</location>
        <topology evidence="10">Single-pass membrane protein</topology>
    </subcellularLocation>
</comment>
<name>A0A0N4VM31_ENTVE</name>
<evidence type="ECO:0000313" key="14">
    <source>
        <dbReference type="Proteomes" id="UP000274131"/>
    </source>
</evidence>
<protein>
    <recommendedName>
        <fullName evidence="10">Alpha-1,3/1,6-mannosyltransferase ALG2</fullName>
        <ecNumber evidence="10">2.4.1.132</ecNumber>
        <ecNumber evidence="10">2.4.1.257</ecNumber>
    </recommendedName>
    <alternativeName>
        <fullName evidence="10">GDP-Man:Man(1)GlcNAc(2)-PP-Dol alpha-1,3-mannosyltransferase</fullName>
    </alternativeName>
</protein>
<dbReference type="Gene3D" id="3.40.50.2000">
    <property type="entry name" value="Glycogen Phosphorylase B"/>
    <property type="match status" value="2"/>
</dbReference>
<comment type="similarity">
    <text evidence="10">Belongs to the glycosyltransferase group 1 family.</text>
</comment>
<dbReference type="SUPFAM" id="SSF53756">
    <property type="entry name" value="UDP-Glycosyltransferase/glycogen phosphorylase"/>
    <property type="match status" value="1"/>
</dbReference>
<dbReference type="STRING" id="51028.A0A0N4VM31"/>
<evidence type="ECO:0000256" key="4">
    <source>
        <dbReference type="ARBA" id="ARBA00022692"/>
    </source>
</evidence>
<evidence type="ECO:0000313" key="15">
    <source>
        <dbReference type="WBParaSite" id="EVEC_0001198201-mRNA-1"/>
    </source>
</evidence>
<dbReference type="Pfam" id="PF00534">
    <property type="entry name" value="Glycos_transf_1"/>
    <property type="match status" value="1"/>
</dbReference>
<comment type="catalytic activity">
    <reaction evidence="8 10">
        <text>a beta-D-Man-(1-&gt;4)-beta-D-GlcNAc-(1-&gt;4)-alpha-D-GlcNAc-diphospho-di-trans,poly-cis-dolichol + GDP-alpha-D-mannose = an alpha-D-Man-(1-&gt;3)-beta-D-Man-(1-&gt;4)-beta-D-GlcNAc-(1-&gt;4)-alpha-D-GlcNAc-diphospho-di-trans,poly-cis-dolichol + GDP + H(+)</text>
        <dbReference type="Rhea" id="RHEA:29515"/>
        <dbReference type="Rhea" id="RHEA-COMP:19511"/>
        <dbReference type="Rhea" id="RHEA-COMP:19513"/>
        <dbReference type="ChEBI" id="CHEBI:15378"/>
        <dbReference type="ChEBI" id="CHEBI:57527"/>
        <dbReference type="ChEBI" id="CHEBI:58189"/>
        <dbReference type="ChEBI" id="CHEBI:58472"/>
        <dbReference type="ChEBI" id="CHEBI:132510"/>
        <dbReference type="EC" id="2.4.1.132"/>
    </reaction>
    <physiologicalReaction direction="left-to-right" evidence="8 10">
        <dbReference type="Rhea" id="RHEA:29516"/>
    </physiologicalReaction>
</comment>
<evidence type="ECO:0000256" key="3">
    <source>
        <dbReference type="ARBA" id="ARBA00022679"/>
    </source>
</evidence>
<reference evidence="13 14" key="2">
    <citation type="submission" date="2018-10" db="EMBL/GenBank/DDBJ databases">
        <authorList>
            <consortium name="Pathogen Informatics"/>
        </authorList>
    </citation>
    <scope>NUCLEOTIDE SEQUENCE [LARGE SCALE GENOMIC DNA]</scope>
</reference>
<evidence type="ECO:0000256" key="6">
    <source>
        <dbReference type="ARBA" id="ARBA00022989"/>
    </source>
</evidence>
<feature type="domain" description="Glycosyltransferase subfamily 4-like N-terminal" evidence="12">
    <location>
        <begin position="12"/>
        <end position="181"/>
    </location>
</feature>
<organism evidence="15">
    <name type="scientific">Enterobius vermicularis</name>
    <name type="common">Human pinworm</name>
    <dbReference type="NCBI Taxonomy" id="51028"/>
    <lineage>
        <taxon>Eukaryota</taxon>
        <taxon>Metazoa</taxon>
        <taxon>Ecdysozoa</taxon>
        <taxon>Nematoda</taxon>
        <taxon>Chromadorea</taxon>
        <taxon>Rhabditida</taxon>
        <taxon>Spirurina</taxon>
        <taxon>Oxyuridomorpha</taxon>
        <taxon>Oxyuroidea</taxon>
        <taxon>Oxyuridae</taxon>
        <taxon>Enterobius</taxon>
    </lineage>
</organism>
<keyword evidence="6" id="KW-1133">Transmembrane helix</keyword>
<keyword evidence="14" id="KW-1185">Reference proteome</keyword>
<dbReference type="EC" id="2.4.1.257" evidence="10"/>
<dbReference type="OrthoDB" id="448893at2759"/>
<evidence type="ECO:0000256" key="2">
    <source>
        <dbReference type="ARBA" id="ARBA00022676"/>
    </source>
</evidence>
<dbReference type="GO" id="GO:0004378">
    <property type="term" value="F:GDP-Man:Man(1)GlcNAc(2)-PP-Dol alpha-1,3-mannosyltransferase activity"/>
    <property type="evidence" value="ECO:0007669"/>
    <property type="project" value="UniProtKB-UniRule"/>
</dbReference>
<feature type="domain" description="Glycosyl transferase family 1" evidence="11">
    <location>
        <begin position="198"/>
        <end position="367"/>
    </location>
</feature>
<dbReference type="Pfam" id="PF13439">
    <property type="entry name" value="Glyco_transf_4"/>
    <property type="match status" value="1"/>
</dbReference>
<keyword evidence="5" id="KW-0256">Endoplasmic reticulum</keyword>
<dbReference type="GO" id="GO:0005789">
    <property type="term" value="C:endoplasmic reticulum membrane"/>
    <property type="evidence" value="ECO:0007669"/>
    <property type="project" value="UniProtKB-SubCell"/>
</dbReference>
<evidence type="ECO:0000256" key="7">
    <source>
        <dbReference type="ARBA" id="ARBA00023136"/>
    </source>
</evidence>
<sequence length="392" mass="44479">MKVTFVHPDLGIGGAERLVVDAATAMRMNGHRVVIVTNSYSTSHCFEESKNFEIKSVDVFPRTIFNRCAALCAYIRMCIAALYVAFAVETDLVFCDSISACIIIFRAKIIYYCHFPDLLLTDRETFVKTVYRSFIDRIEEWSTGMADLICVNSKFTEEVAQATFKSLTKKLYVLYPTLNTQFFDDCQPTEIDGIPESAKYIFVSINRFEKKKRVGLAIEAFGILIKKVPEEVYRNCFLVIAGGYDKNNEENLLHFSELREHAVDLKIPSKQILFLKSPSDEVKVQLLRQALTVLYTPSREHFGIVPVEAMYMKCCVIAVNSGGPKESVDDGVTGFLVEPNAEEFAKKMAMLIGGERDAKRMGEAGYRRVIDMFSMTKFRDSLEKIVEIVFKD</sequence>
<proteinExistence type="inferred from homology"/>
<keyword evidence="4" id="KW-0812">Transmembrane</keyword>
<evidence type="ECO:0000256" key="9">
    <source>
        <dbReference type="ARBA" id="ARBA00045104"/>
    </source>
</evidence>
<dbReference type="GO" id="GO:0102704">
    <property type="term" value="F:GDP-Man:Man(2)GlcNAc(2)-PP-Dol alpha-1,6-mannosyltransferase activity"/>
    <property type="evidence" value="ECO:0007669"/>
    <property type="project" value="UniProtKB-UniRule"/>
</dbReference>
<dbReference type="PANTHER" id="PTHR45918">
    <property type="entry name" value="ALPHA-1,3/1,6-MANNOSYLTRANSFERASE ALG2"/>
    <property type="match status" value="1"/>
</dbReference>
<dbReference type="WBParaSite" id="EVEC_0001198201-mRNA-1">
    <property type="protein sequence ID" value="EVEC_0001198201-mRNA-1"/>
    <property type="gene ID" value="EVEC_0001198201"/>
</dbReference>
<dbReference type="UniPathway" id="UPA00378"/>
<evidence type="ECO:0000313" key="13">
    <source>
        <dbReference type="EMBL" id="VDD96476.1"/>
    </source>
</evidence>
<evidence type="ECO:0000256" key="8">
    <source>
        <dbReference type="ARBA" id="ARBA00045103"/>
    </source>
</evidence>
<comment type="pathway">
    <text evidence="1 10">Protein modification; protein glycosylation.</text>
</comment>
<dbReference type="EMBL" id="UXUI01011738">
    <property type="protein sequence ID" value="VDD96476.1"/>
    <property type="molecule type" value="Genomic_DNA"/>
</dbReference>
<reference evidence="15" key="1">
    <citation type="submission" date="2017-02" db="UniProtKB">
        <authorList>
            <consortium name="WormBaseParasite"/>
        </authorList>
    </citation>
    <scope>IDENTIFICATION</scope>
</reference>
<comment type="function">
    <text evidence="10">Mannosylates Man(2)GlcNAc(2)-dolichol diphosphate and Man(1)GlcNAc(2)-dolichol diphosphate to form Man(3)GlcNAc(2)-dolichol diphosphate.</text>
</comment>
<evidence type="ECO:0000256" key="5">
    <source>
        <dbReference type="ARBA" id="ARBA00022824"/>
    </source>
</evidence>
<dbReference type="Proteomes" id="UP000274131">
    <property type="component" value="Unassembled WGS sequence"/>
</dbReference>
<dbReference type="EC" id="2.4.1.132" evidence="10"/>
<evidence type="ECO:0000256" key="1">
    <source>
        <dbReference type="ARBA" id="ARBA00004922"/>
    </source>
</evidence>
<accession>A0A0N4VM31</accession>
<dbReference type="AlphaFoldDB" id="A0A0N4VM31"/>